<name>A0A916LI18_MYCTX</name>
<comment type="caution">
    <text evidence="2">The sequence shown here is derived from an EMBL/GenBank/DDBJ whole genome shotgun (WGS) entry which is preliminary data.</text>
</comment>
<reference evidence="3" key="1">
    <citation type="submission" date="2015-03" db="EMBL/GenBank/DDBJ databases">
        <authorList>
            <consortium name="Pathogen Informatics"/>
        </authorList>
    </citation>
    <scope>NUCLEOTIDE SEQUENCE [LARGE SCALE GENOMIC DNA]</scope>
    <source>
        <strain evidence="3">N09902308</strain>
    </source>
</reference>
<proteinExistence type="predicted"/>
<feature type="region of interest" description="Disordered" evidence="1">
    <location>
        <begin position="38"/>
        <end position="66"/>
    </location>
</feature>
<dbReference type="AlphaFoldDB" id="A0A916LI18"/>
<organism evidence="2 3">
    <name type="scientific">Mycobacterium tuberculosis</name>
    <dbReference type="NCBI Taxonomy" id="1773"/>
    <lineage>
        <taxon>Bacteria</taxon>
        <taxon>Bacillati</taxon>
        <taxon>Actinomycetota</taxon>
        <taxon>Actinomycetes</taxon>
        <taxon>Mycobacteriales</taxon>
        <taxon>Mycobacteriaceae</taxon>
        <taxon>Mycobacterium</taxon>
        <taxon>Mycobacterium tuberculosis complex</taxon>
    </lineage>
</organism>
<protein>
    <submittedName>
        <fullName evidence="2">Uncharacterized protein</fullName>
    </submittedName>
</protein>
<accession>A0A916LI18</accession>
<evidence type="ECO:0000313" key="3">
    <source>
        <dbReference type="Proteomes" id="UP000039021"/>
    </source>
</evidence>
<evidence type="ECO:0000256" key="1">
    <source>
        <dbReference type="SAM" id="MobiDB-lite"/>
    </source>
</evidence>
<gene>
    <name evidence="2" type="ORF">ERS007739_05103</name>
</gene>
<evidence type="ECO:0000313" key="2">
    <source>
        <dbReference type="EMBL" id="CPB17170.1"/>
    </source>
</evidence>
<dbReference type="EMBL" id="CSBK01003715">
    <property type="protein sequence ID" value="CPB17170.1"/>
    <property type="molecule type" value="Genomic_DNA"/>
</dbReference>
<sequence length="66" mass="7140">MFSPTISSSDIWSRCLTSARNELPWATISTVLPTRKSPTMTSVKYGKNRATTSARHSVSGPPPMSA</sequence>
<dbReference type="Proteomes" id="UP000039021">
    <property type="component" value="Unassembled WGS sequence"/>
</dbReference>